<organism evidence="2 3">
    <name type="scientific">Bacillus spongiae</name>
    <dbReference type="NCBI Taxonomy" id="2683610"/>
    <lineage>
        <taxon>Bacteria</taxon>
        <taxon>Bacillati</taxon>
        <taxon>Bacillota</taxon>
        <taxon>Bacilli</taxon>
        <taxon>Bacillales</taxon>
        <taxon>Bacillaceae</taxon>
        <taxon>Bacillus</taxon>
    </lineage>
</organism>
<dbReference type="Proteomes" id="UP001312865">
    <property type="component" value="Unassembled WGS sequence"/>
</dbReference>
<comment type="caution">
    <text evidence="2">The sequence shown here is derived from an EMBL/GenBank/DDBJ whole genome shotgun (WGS) entry which is preliminary data.</text>
</comment>
<keyword evidence="1" id="KW-0732">Signal</keyword>
<reference evidence="2 3" key="1">
    <citation type="journal article" date="2018" name="J. Microbiol.">
        <title>Bacillus spongiae sp. nov., isolated from sponge of Jeju Island.</title>
        <authorList>
            <person name="Lee G.E."/>
            <person name="Im W.T."/>
            <person name="Park J.S."/>
        </authorList>
    </citation>
    <scope>NUCLEOTIDE SEQUENCE [LARGE SCALE GENOMIC DNA]</scope>
    <source>
        <strain evidence="2 3">135PIL107-10</strain>
    </source>
</reference>
<sequence>MKKFNKIALASVVSFGLLAGFGGSTVSAGTPIDHPDCIQITPNYWLCG</sequence>
<feature type="chain" id="PRO_5045294065" evidence="1">
    <location>
        <begin position="29"/>
        <end position="48"/>
    </location>
</feature>
<protein>
    <submittedName>
        <fullName evidence="2">Uncharacterized protein</fullName>
    </submittedName>
</protein>
<dbReference type="EMBL" id="JBBAXC010000003">
    <property type="protein sequence ID" value="MEI5906293.1"/>
    <property type="molecule type" value="Genomic_DNA"/>
</dbReference>
<evidence type="ECO:0000313" key="2">
    <source>
        <dbReference type="EMBL" id="MEI5906293.1"/>
    </source>
</evidence>
<gene>
    <name evidence="2" type="ORF">WAK64_04400</name>
</gene>
<name>A0ABU8HAE8_9BACI</name>
<accession>A0ABU8HAE8</accession>
<keyword evidence="3" id="KW-1185">Reference proteome</keyword>
<feature type="signal peptide" evidence="1">
    <location>
        <begin position="1"/>
        <end position="28"/>
    </location>
</feature>
<dbReference type="RefSeq" id="WP_336585731.1">
    <property type="nucleotide sequence ID" value="NZ_JBBAXC010000003.1"/>
</dbReference>
<proteinExistence type="predicted"/>
<evidence type="ECO:0000313" key="3">
    <source>
        <dbReference type="Proteomes" id="UP001312865"/>
    </source>
</evidence>
<evidence type="ECO:0000256" key="1">
    <source>
        <dbReference type="SAM" id="SignalP"/>
    </source>
</evidence>